<dbReference type="AlphaFoldDB" id="A0AA41QND7"/>
<evidence type="ECO:0000313" key="2">
    <source>
        <dbReference type="EMBL" id="MCI0127014.1"/>
    </source>
</evidence>
<name>A0AA41QND7_9HYPH</name>
<dbReference type="Proteomes" id="UP001156140">
    <property type="component" value="Unassembled WGS sequence"/>
</dbReference>
<feature type="domain" description="Amidohydrolase 3" evidence="1">
    <location>
        <begin position="195"/>
        <end position="403"/>
    </location>
</feature>
<dbReference type="InterPro" id="IPR011059">
    <property type="entry name" value="Metal-dep_hydrolase_composite"/>
</dbReference>
<dbReference type="PANTHER" id="PTHR32027">
    <property type="entry name" value="CYTOSINE DEAMINASE"/>
    <property type="match status" value="1"/>
</dbReference>
<dbReference type="Gene3D" id="3.20.20.140">
    <property type="entry name" value="Metal-dependent hydrolases"/>
    <property type="match status" value="1"/>
</dbReference>
<accession>A0AA41QND7</accession>
<keyword evidence="2" id="KW-0378">Hydrolase</keyword>
<reference evidence="2" key="1">
    <citation type="submission" date="2022-03" db="EMBL/GenBank/DDBJ databases">
        <title>The complete genome sequence of a Methyloterrigena soli.</title>
        <authorList>
            <person name="Zi Z."/>
        </authorList>
    </citation>
    <scope>NUCLEOTIDE SEQUENCE</scope>
    <source>
        <strain evidence="2">M48</strain>
    </source>
</reference>
<protein>
    <submittedName>
        <fullName evidence="2">Cytosine deaminase</fullName>
        <ecNumber evidence="2">3.5.4.1</ecNumber>
    </submittedName>
</protein>
<dbReference type="GO" id="GO:0035888">
    <property type="term" value="F:isoguanine deaminase activity"/>
    <property type="evidence" value="ECO:0007669"/>
    <property type="project" value="TreeGrafter"/>
</dbReference>
<keyword evidence="3" id="KW-1185">Reference proteome</keyword>
<dbReference type="SUPFAM" id="SSF51556">
    <property type="entry name" value="Metallo-dependent hydrolases"/>
    <property type="match status" value="1"/>
</dbReference>
<dbReference type="PANTHER" id="PTHR32027:SF0">
    <property type="entry name" value="CYTOSINE DEAMINASE"/>
    <property type="match status" value="1"/>
</dbReference>
<sequence length="440" mass="47243">MAASAASWVGGSVVLLNARLPDAARGLASGKVQLANIRIAGGKVIAIGADVTPEPGEASHDCRGGLVAPAFVDVHTHLDKGHIWTRTENPDGSFMGALRSVGADRQAHWSAEDIERRMDFALRCAYAHGTAAIRTHLDSDPAQRVVSWPIFDNMRDAWRGRIELQPVALIGPDSMCDLEEVRAIARWIKPFGGVLGGAIANHPDARTAMANVVKAADEFGLDIDVHCDETLDPEASSLLYLAEATLEARYEGHAQAGHCCSLATQSADVAARTIDKVAEAKVAIVSLPLCNMYLQDRQPEGAVRTPRLRGITLVKELKAAGCTVSVASDNTRDPFYAYGDLDMVEVFRETARIAQIDHPSDDAWDWLRALTALPAASARFAYDGTVAIGHAADLVILHARSWSELHSRPQADRIVVRSGRAIDTSLPDYSELDGLIGAPS</sequence>
<proteinExistence type="predicted"/>
<gene>
    <name evidence="2" type="ORF">ML536_09255</name>
</gene>
<dbReference type="InterPro" id="IPR032466">
    <property type="entry name" value="Metal_Hydrolase"/>
</dbReference>
<evidence type="ECO:0000313" key="3">
    <source>
        <dbReference type="Proteomes" id="UP001156140"/>
    </source>
</evidence>
<dbReference type="Gene3D" id="2.30.40.10">
    <property type="entry name" value="Urease, subunit C, domain 1"/>
    <property type="match status" value="1"/>
</dbReference>
<dbReference type="EMBL" id="JALAZD010000001">
    <property type="protein sequence ID" value="MCI0127014.1"/>
    <property type="molecule type" value="Genomic_DNA"/>
</dbReference>
<dbReference type="InterPro" id="IPR013108">
    <property type="entry name" value="Amidohydro_3"/>
</dbReference>
<evidence type="ECO:0000259" key="1">
    <source>
        <dbReference type="Pfam" id="PF07969"/>
    </source>
</evidence>
<dbReference type="SUPFAM" id="SSF51338">
    <property type="entry name" value="Composite domain of metallo-dependent hydrolases"/>
    <property type="match status" value="1"/>
</dbReference>
<dbReference type="EC" id="3.5.4.1" evidence="2"/>
<organism evidence="2 3">
    <name type="scientific">Paradevosia shaoguanensis</name>
    <dbReference type="NCBI Taxonomy" id="1335043"/>
    <lineage>
        <taxon>Bacteria</taxon>
        <taxon>Pseudomonadati</taxon>
        <taxon>Pseudomonadota</taxon>
        <taxon>Alphaproteobacteria</taxon>
        <taxon>Hyphomicrobiales</taxon>
        <taxon>Devosiaceae</taxon>
        <taxon>Paradevosia</taxon>
    </lineage>
</organism>
<dbReference type="GO" id="GO:0006209">
    <property type="term" value="P:cytosine catabolic process"/>
    <property type="evidence" value="ECO:0007669"/>
    <property type="project" value="TreeGrafter"/>
</dbReference>
<dbReference type="CDD" id="cd01293">
    <property type="entry name" value="Bact_CD"/>
    <property type="match status" value="1"/>
</dbReference>
<dbReference type="InterPro" id="IPR052349">
    <property type="entry name" value="Metallo-hydrolase_Enzymes"/>
</dbReference>
<dbReference type="GO" id="GO:0004131">
    <property type="term" value="F:cytosine deaminase activity"/>
    <property type="evidence" value="ECO:0007669"/>
    <property type="project" value="UniProtKB-EC"/>
</dbReference>
<comment type="caution">
    <text evidence="2">The sequence shown here is derived from an EMBL/GenBank/DDBJ whole genome shotgun (WGS) entry which is preliminary data.</text>
</comment>
<dbReference type="Pfam" id="PF07969">
    <property type="entry name" value="Amidohydro_3"/>
    <property type="match status" value="1"/>
</dbReference>
<dbReference type="RefSeq" id="WP_281735684.1">
    <property type="nucleotide sequence ID" value="NZ_JAKETQ010000001.1"/>
</dbReference>
<dbReference type="NCBIfam" id="NF005759">
    <property type="entry name" value="PRK07583.1"/>
    <property type="match status" value="1"/>
</dbReference>